<gene>
    <name evidence="2" type="ORF">KC19_8G199400</name>
</gene>
<evidence type="ECO:0000313" key="2">
    <source>
        <dbReference type="EMBL" id="KAG0565557.1"/>
    </source>
</evidence>
<feature type="chain" id="PRO_5035874710" evidence="1">
    <location>
        <begin position="25"/>
        <end position="45"/>
    </location>
</feature>
<accession>A0A8T0H472</accession>
<organism evidence="2 3">
    <name type="scientific">Ceratodon purpureus</name>
    <name type="common">Fire moss</name>
    <name type="synonym">Dicranum purpureum</name>
    <dbReference type="NCBI Taxonomy" id="3225"/>
    <lineage>
        <taxon>Eukaryota</taxon>
        <taxon>Viridiplantae</taxon>
        <taxon>Streptophyta</taxon>
        <taxon>Embryophyta</taxon>
        <taxon>Bryophyta</taxon>
        <taxon>Bryophytina</taxon>
        <taxon>Bryopsida</taxon>
        <taxon>Dicranidae</taxon>
        <taxon>Pseudoditrichales</taxon>
        <taxon>Ditrichaceae</taxon>
        <taxon>Ceratodon</taxon>
    </lineage>
</organism>
<protein>
    <submittedName>
        <fullName evidence="2">Uncharacterized protein</fullName>
    </submittedName>
</protein>
<feature type="signal peptide" evidence="1">
    <location>
        <begin position="1"/>
        <end position="24"/>
    </location>
</feature>
<dbReference type="AlphaFoldDB" id="A0A8T0H472"/>
<dbReference type="Proteomes" id="UP000822688">
    <property type="component" value="Chromosome 8"/>
</dbReference>
<evidence type="ECO:0000256" key="1">
    <source>
        <dbReference type="SAM" id="SignalP"/>
    </source>
</evidence>
<name>A0A8T0H472_CERPU</name>
<comment type="caution">
    <text evidence="2">The sequence shown here is derived from an EMBL/GenBank/DDBJ whole genome shotgun (WGS) entry which is preliminary data.</text>
</comment>
<evidence type="ECO:0000313" key="3">
    <source>
        <dbReference type="Proteomes" id="UP000822688"/>
    </source>
</evidence>
<sequence length="45" mass="5217">MKSWSPVKLGRLVLTLQPLLLLTGVSVEILERMEWVCSWCRIGFQ</sequence>
<dbReference type="EMBL" id="CM026429">
    <property type="protein sequence ID" value="KAG0565557.1"/>
    <property type="molecule type" value="Genomic_DNA"/>
</dbReference>
<keyword evidence="1" id="KW-0732">Signal</keyword>
<reference evidence="2" key="1">
    <citation type="submission" date="2020-06" db="EMBL/GenBank/DDBJ databases">
        <title>WGS assembly of Ceratodon purpureus strain R40.</title>
        <authorList>
            <person name="Carey S.B."/>
            <person name="Jenkins J."/>
            <person name="Shu S."/>
            <person name="Lovell J.T."/>
            <person name="Sreedasyam A."/>
            <person name="Maumus F."/>
            <person name="Tiley G.P."/>
            <person name="Fernandez-Pozo N."/>
            <person name="Barry K."/>
            <person name="Chen C."/>
            <person name="Wang M."/>
            <person name="Lipzen A."/>
            <person name="Daum C."/>
            <person name="Saski C.A."/>
            <person name="Payton A.C."/>
            <person name="Mcbreen J.C."/>
            <person name="Conrad R.E."/>
            <person name="Kollar L.M."/>
            <person name="Olsson S."/>
            <person name="Huttunen S."/>
            <person name="Landis J.B."/>
            <person name="Wickett N.J."/>
            <person name="Johnson M.G."/>
            <person name="Rensing S.A."/>
            <person name="Grimwood J."/>
            <person name="Schmutz J."/>
            <person name="Mcdaniel S.F."/>
        </authorList>
    </citation>
    <scope>NUCLEOTIDE SEQUENCE</scope>
    <source>
        <strain evidence="2">R40</strain>
    </source>
</reference>
<keyword evidence="3" id="KW-1185">Reference proteome</keyword>
<proteinExistence type="predicted"/>